<protein>
    <recommendedName>
        <fullName evidence="7">PKD/REJ-like domain-containing protein</fullName>
    </recommendedName>
</protein>
<keyword evidence="2" id="KW-0812">Transmembrane</keyword>
<reference evidence="8" key="1">
    <citation type="submission" date="2017-09" db="EMBL/GenBank/DDBJ databases">
        <title>Contemporary evolution of a Lepidopteran species, Heliothis virescens, in response to modern agricultural practices.</title>
        <authorList>
            <person name="Fritz M.L."/>
            <person name="Deyonke A.M."/>
            <person name="Papanicolaou A."/>
            <person name="Micinski S."/>
            <person name="Westbrook J."/>
            <person name="Gould F."/>
        </authorList>
    </citation>
    <scope>NUCLEOTIDE SEQUENCE [LARGE SCALE GENOMIC DNA]</scope>
    <source>
        <strain evidence="8">HvINT-</strain>
        <tissue evidence="8">Whole body</tissue>
    </source>
</reference>
<keyword evidence="4" id="KW-1133">Transmembrane helix</keyword>
<dbReference type="PANTHER" id="PTHR46730">
    <property type="entry name" value="POLYCYSTIN-1"/>
    <property type="match status" value="1"/>
</dbReference>
<dbReference type="GO" id="GO:0005261">
    <property type="term" value="F:monoatomic cation channel activity"/>
    <property type="evidence" value="ECO:0007669"/>
    <property type="project" value="TreeGrafter"/>
</dbReference>
<comment type="subcellular location">
    <subcellularLocation>
        <location evidence="1">Membrane</location>
    </subcellularLocation>
</comment>
<comment type="caution">
    <text evidence="8">The sequence shown here is derived from an EMBL/GenBank/DDBJ whole genome shotgun (WGS) entry which is preliminary data.</text>
</comment>
<dbReference type="PANTHER" id="PTHR46730:SF1">
    <property type="entry name" value="PLAT DOMAIN-CONTAINING PROTEIN"/>
    <property type="match status" value="1"/>
</dbReference>
<dbReference type="GO" id="GO:0006816">
    <property type="term" value="P:calcium ion transport"/>
    <property type="evidence" value="ECO:0007669"/>
    <property type="project" value="TreeGrafter"/>
</dbReference>
<feature type="chain" id="PRO_5012020107" description="PKD/REJ-like domain-containing protein" evidence="6">
    <location>
        <begin position="22"/>
        <end position="672"/>
    </location>
</feature>
<dbReference type="GO" id="GO:0005886">
    <property type="term" value="C:plasma membrane"/>
    <property type="evidence" value="ECO:0007669"/>
    <property type="project" value="TreeGrafter"/>
</dbReference>
<dbReference type="AlphaFoldDB" id="A0A2A4K6N1"/>
<evidence type="ECO:0000313" key="8">
    <source>
        <dbReference type="EMBL" id="PCG79676.1"/>
    </source>
</evidence>
<feature type="signal peptide" evidence="6">
    <location>
        <begin position="1"/>
        <end position="21"/>
    </location>
</feature>
<evidence type="ECO:0000256" key="2">
    <source>
        <dbReference type="ARBA" id="ARBA00022692"/>
    </source>
</evidence>
<evidence type="ECO:0000256" key="6">
    <source>
        <dbReference type="SAM" id="SignalP"/>
    </source>
</evidence>
<keyword evidence="3" id="KW-0677">Repeat</keyword>
<accession>A0A2A4K6N1</accession>
<evidence type="ECO:0000256" key="5">
    <source>
        <dbReference type="ARBA" id="ARBA00023136"/>
    </source>
</evidence>
<evidence type="ECO:0000256" key="1">
    <source>
        <dbReference type="ARBA" id="ARBA00004370"/>
    </source>
</evidence>
<organism evidence="8">
    <name type="scientific">Heliothis virescens</name>
    <name type="common">Tobacco budworm moth</name>
    <dbReference type="NCBI Taxonomy" id="7102"/>
    <lineage>
        <taxon>Eukaryota</taxon>
        <taxon>Metazoa</taxon>
        <taxon>Ecdysozoa</taxon>
        <taxon>Arthropoda</taxon>
        <taxon>Hexapoda</taxon>
        <taxon>Insecta</taxon>
        <taxon>Pterygota</taxon>
        <taxon>Neoptera</taxon>
        <taxon>Endopterygota</taxon>
        <taxon>Lepidoptera</taxon>
        <taxon>Glossata</taxon>
        <taxon>Ditrysia</taxon>
        <taxon>Noctuoidea</taxon>
        <taxon>Noctuidae</taxon>
        <taxon>Heliothinae</taxon>
        <taxon>Heliothis</taxon>
    </lineage>
</organism>
<evidence type="ECO:0000259" key="7">
    <source>
        <dbReference type="Pfam" id="PF02010"/>
    </source>
</evidence>
<dbReference type="Pfam" id="PF02010">
    <property type="entry name" value="REJ"/>
    <property type="match status" value="1"/>
</dbReference>
<feature type="domain" description="PKD/REJ-like" evidence="7">
    <location>
        <begin position="475"/>
        <end position="577"/>
    </location>
</feature>
<sequence>MILINLVFVCVSAICLQNAAAEPPKFRILAPAFVCPKDKDAVIDKPDNTVITLQTDPSVRVEFNWVVRWQPLVAPTQRFTLELWHAVRELELKLNGPQLETNVFVINNTELLPGVNYIFNVTASTYKNDEVSEKSFSIDNSQGDTKLLMEGRSDMFSIVLLGGQVTYADIDFVLEAEVTSCYRSHDYYFVWTVTSAQHNVAVSDVKGSRLVIRAGTLTPGLSYEVLCQVYKFSTGEFITQSSLPFRVLHRGLSVNFNVEMLVVSIETPFKLYTDLNKLDYLDDGMTIAWECTFGGEPVDTFYETDDEGTLSFPSGLSYVGEYLISLTVNVAGQTVGDQVTARVTAVEPSLPVIRMYQMFRVLNEGSVVPMRANVSNLVPGCSVVWYFKSQHCLVSEFSTATDICVDNEHGSPISARVNFYSLEENFLSELTDYTNETGWRSVSANVEAAAGRVRVVAECKCQETKKEDNCTAEGEVYADVIFALNERPQVSYVLVIPDEGTAMETLFRLSTRPVVDENIPLRYTFYCNLNNNETILMGSFLEHTAVEVLLPYVEGGTFVWVEVCDSLGACTTSGTTIVPMLPGKARTVDTVLEDARAHLRRCELMMLRRLAAAAVVTYTNADQDEPLSKFTTALLNELGGIDDRCIETNYDEYTDFMSWLQNAAGTDTTKFM</sequence>
<keyword evidence="6" id="KW-0732">Signal</keyword>
<gene>
    <name evidence="8" type="ORF">B5V51_14612</name>
</gene>
<proteinExistence type="predicted"/>
<dbReference type="InterPro" id="IPR002859">
    <property type="entry name" value="PKD/REJ-like"/>
</dbReference>
<dbReference type="STRING" id="7102.A0A2A4K6N1"/>
<dbReference type="EMBL" id="NWSH01000091">
    <property type="protein sequence ID" value="PCG79676.1"/>
    <property type="molecule type" value="Genomic_DNA"/>
</dbReference>
<name>A0A2A4K6N1_HELVI</name>
<evidence type="ECO:0000256" key="3">
    <source>
        <dbReference type="ARBA" id="ARBA00022737"/>
    </source>
</evidence>
<evidence type="ECO:0000256" key="4">
    <source>
        <dbReference type="ARBA" id="ARBA00022989"/>
    </source>
</evidence>
<keyword evidence="5" id="KW-0472">Membrane</keyword>